<dbReference type="Proteomes" id="UP000644140">
    <property type="component" value="Chromosome"/>
</dbReference>
<dbReference type="Pfam" id="PF05930">
    <property type="entry name" value="Phage_AlpA"/>
    <property type="match status" value="1"/>
</dbReference>
<gene>
    <name evidence="1" type="ORF">I9054_015555</name>
</gene>
<dbReference type="InterPro" id="IPR010260">
    <property type="entry name" value="AlpA"/>
</dbReference>
<dbReference type="InterPro" id="IPR052931">
    <property type="entry name" value="Prophage_regulatory_activator"/>
</dbReference>
<sequence length="69" mass="7932">MQNNQPSLKVLRIKEVVDITGISKSSIYELLNKKSPRYDPTFPKSIKISVCAVGWFQHELNDWLLSKKA</sequence>
<dbReference type="AlphaFoldDB" id="A0A8I1DJD1"/>
<dbReference type="PANTHER" id="PTHR36154:SF1">
    <property type="entry name" value="DNA-BINDING TRANSCRIPTIONAL ACTIVATOR ALPA"/>
    <property type="match status" value="1"/>
</dbReference>
<protein>
    <submittedName>
        <fullName evidence="1">AlpA family phage regulatory protein</fullName>
    </submittedName>
</protein>
<dbReference type="EMBL" id="CP092085">
    <property type="protein sequence ID" value="UUN96781.1"/>
    <property type="molecule type" value="Genomic_DNA"/>
</dbReference>
<proteinExistence type="predicted"/>
<organism evidence="1 2">
    <name type="scientific">Acinetobacter bereziniae</name>
    <name type="common">Acinetobacter genomosp. 10</name>
    <dbReference type="NCBI Taxonomy" id="106648"/>
    <lineage>
        <taxon>Bacteria</taxon>
        <taxon>Pseudomonadati</taxon>
        <taxon>Pseudomonadota</taxon>
        <taxon>Gammaproteobacteria</taxon>
        <taxon>Moraxellales</taxon>
        <taxon>Moraxellaceae</taxon>
        <taxon>Acinetobacter</taxon>
    </lineage>
</organism>
<dbReference type="RefSeq" id="WP_151793827.1">
    <property type="nucleotide sequence ID" value="NZ_CP066119.1"/>
</dbReference>
<dbReference type="Gene3D" id="1.10.238.160">
    <property type="match status" value="1"/>
</dbReference>
<dbReference type="GeneID" id="69463314"/>
<evidence type="ECO:0000313" key="2">
    <source>
        <dbReference type="Proteomes" id="UP000644140"/>
    </source>
</evidence>
<accession>A0A8I1DJD1</accession>
<name>A0A8I1DJD1_ACIBZ</name>
<evidence type="ECO:0000313" key="1">
    <source>
        <dbReference type="EMBL" id="UUN96781.1"/>
    </source>
</evidence>
<reference evidence="1" key="1">
    <citation type="submission" date="2022-02" db="EMBL/GenBank/DDBJ databases">
        <title>Characterization of Tn125 harboring carbapenem-resistant Acinetobacter bereziniae clinical isolates.</title>
        <authorList>
            <person name="Wong N.-K."/>
            <person name="Pan Q."/>
        </authorList>
    </citation>
    <scope>NUCLEOTIDE SEQUENCE</scope>
    <source>
        <strain evidence="1">GD03393</strain>
    </source>
</reference>
<dbReference type="PANTHER" id="PTHR36154">
    <property type="entry name" value="DNA-BINDING TRANSCRIPTIONAL ACTIVATOR ALPA"/>
    <property type="match status" value="1"/>
</dbReference>